<dbReference type="RefSeq" id="WP_009032561.1">
    <property type="nucleotide sequence ID" value="NZ_ALWO02000023.1"/>
</dbReference>
<dbReference type="AlphaFoldDB" id="S2E2A5"/>
<sequence length="182" mass="21171">MENKIEDYISRMCDPTEKDAYIFADKLAKIGDEAVIQRLIEILKSDDHENAQLAAMALSKIKNNFTALEPMLEVIHKKENKLSNGVFVQSLEGFDLSGKFIDLFRIYLFGNFKSSALAKEMLDTVEFELTPRVLKKMEKHWNHFQNNTDTNSNEFEIKKMEVEEMFEEIKEIFSEDSTTNEL</sequence>
<name>S2E2A5_INDAL</name>
<proteinExistence type="predicted"/>
<keyword evidence="2" id="KW-1185">Reference proteome</keyword>
<organism evidence="1 2">
    <name type="scientific">Indibacter alkaliphilus (strain CCUG 57479 / KCTC 22604 / LW1)</name>
    <dbReference type="NCBI Taxonomy" id="1189612"/>
    <lineage>
        <taxon>Bacteria</taxon>
        <taxon>Pseudomonadati</taxon>
        <taxon>Bacteroidota</taxon>
        <taxon>Cytophagia</taxon>
        <taxon>Cytophagales</taxon>
        <taxon>Cyclobacteriaceae</taxon>
    </lineage>
</organism>
<dbReference type="InterPro" id="IPR011989">
    <property type="entry name" value="ARM-like"/>
</dbReference>
<reference evidence="1 2" key="1">
    <citation type="journal article" date="2013" name="Genome Announc.">
        <title>Draft Genome Sequence of Indibacter alkaliphilus Strain LW1T, Isolated from Lonar Lake, a Haloalkaline Lake in the Buldana District of Maharashtra, India.</title>
        <authorList>
            <person name="Singh A."/>
            <person name="Kumar Jangir P."/>
            <person name="Sharma R."/>
            <person name="Singh A."/>
            <person name="Kumar Pinnaka A."/>
            <person name="Shivaji S."/>
        </authorList>
    </citation>
    <scope>NUCLEOTIDE SEQUENCE [LARGE SCALE GENOMIC DNA]</scope>
    <source>
        <strain evidence="2">CCUG 57479 / KCTC 22604 / LW1</strain>
    </source>
</reference>
<gene>
    <name evidence="1" type="ORF">A33Q_1245</name>
</gene>
<evidence type="ECO:0008006" key="3">
    <source>
        <dbReference type="Google" id="ProtNLM"/>
    </source>
</evidence>
<evidence type="ECO:0000313" key="2">
    <source>
        <dbReference type="Proteomes" id="UP000006073"/>
    </source>
</evidence>
<evidence type="ECO:0000313" key="1">
    <source>
        <dbReference type="EMBL" id="EOZ98591.1"/>
    </source>
</evidence>
<dbReference type="eggNOG" id="COG1413">
    <property type="taxonomic scope" value="Bacteria"/>
</dbReference>
<comment type="caution">
    <text evidence="1">The sequence shown here is derived from an EMBL/GenBank/DDBJ whole genome shotgun (WGS) entry which is preliminary data.</text>
</comment>
<accession>S2E2A5</accession>
<dbReference type="Gene3D" id="1.25.10.10">
    <property type="entry name" value="Leucine-rich Repeat Variant"/>
    <property type="match status" value="1"/>
</dbReference>
<dbReference type="OrthoDB" id="822648at2"/>
<dbReference type="STRING" id="1189612.A33Q_1245"/>
<dbReference type="EMBL" id="ALWO02000023">
    <property type="protein sequence ID" value="EOZ98591.1"/>
    <property type="molecule type" value="Genomic_DNA"/>
</dbReference>
<dbReference type="Proteomes" id="UP000006073">
    <property type="component" value="Unassembled WGS sequence"/>
</dbReference>
<protein>
    <recommendedName>
        <fullName evidence="3">HEAT repeat-containing protein</fullName>
    </recommendedName>
</protein>